<evidence type="ECO:0000313" key="1">
    <source>
        <dbReference type="EMBL" id="MEJ6401019.1"/>
    </source>
</evidence>
<proteinExistence type="predicted"/>
<dbReference type="Proteomes" id="UP001370590">
    <property type="component" value="Unassembled WGS sequence"/>
</dbReference>
<dbReference type="EMBL" id="JAWMWH010000003">
    <property type="protein sequence ID" value="MEJ6401019.1"/>
    <property type="molecule type" value="Genomic_DNA"/>
</dbReference>
<name>A0ABU8SMN5_9LACO</name>
<protein>
    <submittedName>
        <fullName evidence="1">DUF1064 domain-containing protein</fullName>
    </submittedName>
</protein>
<organism evidence="1 2">
    <name type="scientific">Nicoliella lavandulae</name>
    <dbReference type="NCBI Taxonomy" id="3082954"/>
    <lineage>
        <taxon>Bacteria</taxon>
        <taxon>Bacillati</taxon>
        <taxon>Bacillota</taxon>
        <taxon>Bacilli</taxon>
        <taxon>Lactobacillales</taxon>
        <taxon>Lactobacillaceae</taxon>
        <taxon>Nicoliella</taxon>
    </lineage>
</organism>
<dbReference type="Pfam" id="PF06356">
    <property type="entry name" value="DUF1064"/>
    <property type="match status" value="1"/>
</dbReference>
<gene>
    <name evidence="1" type="ORF">R4146_07670</name>
</gene>
<dbReference type="RefSeq" id="WP_339960867.1">
    <property type="nucleotide sequence ID" value="NZ_JAWMWH010000003.1"/>
</dbReference>
<dbReference type="InterPro" id="IPR009414">
    <property type="entry name" value="DUF1064"/>
</dbReference>
<sequence>MKYPDGRPAIKHISRKRKTKYNNKKVTIDGLTFDSQAEARYWYTCKQAYLGNKQVEIKYHEAFEIVPAYQIGSKKHAARKYTPDFTVYDKGMLIKVIDVKGGKATMTDGSSMRINLFMYRYKMPVTIAKWNRNTKKFDEEDR</sequence>
<evidence type="ECO:0000313" key="2">
    <source>
        <dbReference type="Proteomes" id="UP001370590"/>
    </source>
</evidence>
<reference evidence="1 2" key="1">
    <citation type="submission" date="2023-10" db="EMBL/GenBank/DDBJ databases">
        <title>Nicoliella lavandulae sp. nov. isolated from Lavandula angustifolia flowers.</title>
        <authorList>
            <person name="Alcantara C."/>
            <person name="Zuniga M."/>
            <person name="Landete J.M."/>
            <person name="Monedero V."/>
        </authorList>
    </citation>
    <scope>NUCLEOTIDE SEQUENCE [LARGE SCALE GENOMIC DNA]</scope>
    <source>
        <strain evidence="1 2">Es01</strain>
    </source>
</reference>
<comment type="caution">
    <text evidence="1">The sequence shown here is derived from an EMBL/GenBank/DDBJ whole genome shotgun (WGS) entry which is preliminary data.</text>
</comment>
<accession>A0ABU8SMN5</accession>
<keyword evidence="2" id="KW-1185">Reference proteome</keyword>